<proteinExistence type="predicted"/>
<organism evidence="1 2">
    <name type="scientific">candidate division WWE3 bacterium CG08_land_8_20_14_0_20_40_13</name>
    <dbReference type="NCBI Taxonomy" id="1975084"/>
    <lineage>
        <taxon>Bacteria</taxon>
        <taxon>Katanobacteria</taxon>
    </lineage>
</organism>
<dbReference type="Pfam" id="PF11104">
    <property type="entry name" value="PilM_2"/>
    <property type="match status" value="1"/>
</dbReference>
<dbReference type="InterPro" id="IPR050696">
    <property type="entry name" value="FtsA/MreB"/>
</dbReference>
<sequence length="345" mass="37553">MNRIGLDMGSSKVKAVEITEQVGLPKLVSYDISNIPPVSLYSESPADMAELSHFLKDYLFSPKFTTTNVVVSIPESRVFTKIVEIPDLSGKELSESIKWEAQQYFPDSIDDLSIHYQTLPRSEADKDTIKNKKEVLLVAVSKSMIAKYADLLEQIGVNICGMEPESMSVCRAVQNVGNVPVSLAINIGSDSSDIVIIENDVIRFTRTVSTGTSALFRAISQGIDLDEKKAESYLASYGLDPSKLEGKIAKAVSPVFDIVLSEVKRSIAFFESRKGGEKVGRIVLCGGGAIIPGSLSYITEQIGIEAEMANPWRHLDMGNFLPKKDDLDILGPLFVTAVGLALKSA</sequence>
<dbReference type="NCBIfam" id="TIGR01175">
    <property type="entry name" value="pilM"/>
    <property type="match status" value="1"/>
</dbReference>
<dbReference type="PANTHER" id="PTHR32432:SF3">
    <property type="entry name" value="ETHANOLAMINE UTILIZATION PROTEIN EUTJ"/>
    <property type="match status" value="1"/>
</dbReference>
<dbReference type="Proteomes" id="UP000230340">
    <property type="component" value="Unassembled WGS sequence"/>
</dbReference>
<protein>
    <recommendedName>
        <fullName evidence="3">SHS2 domain-containing protein</fullName>
    </recommendedName>
</protein>
<dbReference type="CDD" id="cd24049">
    <property type="entry name" value="ASKHA_NBD_PilM"/>
    <property type="match status" value="1"/>
</dbReference>
<comment type="caution">
    <text evidence="1">The sequence shown here is derived from an EMBL/GenBank/DDBJ whole genome shotgun (WGS) entry which is preliminary data.</text>
</comment>
<evidence type="ECO:0000313" key="1">
    <source>
        <dbReference type="EMBL" id="PIS23052.1"/>
    </source>
</evidence>
<dbReference type="InterPro" id="IPR005883">
    <property type="entry name" value="PilM"/>
</dbReference>
<dbReference type="Gene3D" id="3.30.420.40">
    <property type="match status" value="2"/>
</dbReference>
<dbReference type="SUPFAM" id="SSF53067">
    <property type="entry name" value="Actin-like ATPase domain"/>
    <property type="match status" value="2"/>
</dbReference>
<dbReference type="Gene3D" id="3.30.1490.300">
    <property type="match status" value="1"/>
</dbReference>
<reference evidence="2" key="1">
    <citation type="submission" date="2017-09" db="EMBL/GenBank/DDBJ databases">
        <title>Depth-based differentiation of microbial function through sediment-hosted aquifers and enrichment of novel symbionts in the deep terrestrial subsurface.</title>
        <authorList>
            <person name="Probst A.J."/>
            <person name="Ladd B."/>
            <person name="Jarett J.K."/>
            <person name="Geller-Mcgrath D.E."/>
            <person name="Sieber C.M.K."/>
            <person name="Emerson J.B."/>
            <person name="Anantharaman K."/>
            <person name="Thomas B.C."/>
            <person name="Malmstrom R."/>
            <person name="Stieglmeier M."/>
            <person name="Klingl A."/>
            <person name="Woyke T."/>
            <person name="Ryan C.M."/>
            <person name="Banfield J.F."/>
        </authorList>
    </citation>
    <scope>NUCLEOTIDE SEQUENCE [LARGE SCALE GENOMIC DNA]</scope>
</reference>
<dbReference type="AlphaFoldDB" id="A0A2H0XDU4"/>
<accession>A0A2H0XDU4</accession>
<name>A0A2H0XDU4_UNCKA</name>
<dbReference type="PIRSF" id="PIRSF019169">
    <property type="entry name" value="PilM"/>
    <property type="match status" value="1"/>
</dbReference>
<evidence type="ECO:0000313" key="2">
    <source>
        <dbReference type="Proteomes" id="UP000230340"/>
    </source>
</evidence>
<gene>
    <name evidence="1" type="ORF">COT49_02155</name>
</gene>
<dbReference type="EMBL" id="PEYT01000019">
    <property type="protein sequence ID" value="PIS23052.1"/>
    <property type="molecule type" value="Genomic_DNA"/>
</dbReference>
<dbReference type="PANTHER" id="PTHR32432">
    <property type="entry name" value="CELL DIVISION PROTEIN FTSA-RELATED"/>
    <property type="match status" value="1"/>
</dbReference>
<dbReference type="InterPro" id="IPR043129">
    <property type="entry name" value="ATPase_NBD"/>
</dbReference>
<evidence type="ECO:0008006" key="3">
    <source>
        <dbReference type="Google" id="ProtNLM"/>
    </source>
</evidence>